<reference evidence="14" key="1">
    <citation type="submission" date="2013-11" db="EMBL/GenBank/DDBJ databases">
        <title>The genomic landscape of the Guanapo guppy.</title>
        <authorList>
            <person name="Kuenstner A."/>
            <person name="Dreyer C."/>
        </authorList>
    </citation>
    <scope>NUCLEOTIDE SEQUENCE</scope>
    <source>
        <strain evidence="14">Guanapo</strain>
    </source>
</reference>
<dbReference type="InterPro" id="IPR000276">
    <property type="entry name" value="GPCR_Rhodpsn"/>
</dbReference>
<dbReference type="GO" id="GO:0043005">
    <property type="term" value="C:neuron projection"/>
    <property type="evidence" value="ECO:0007669"/>
    <property type="project" value="TreeGrafter"/>
</dbReference>
<feature type="domain" description="G-protein coupled receptors family 1 profile" evidence="12">
    <location>
        <begin position="63"/>
        <end position="120"/>
    </location>
</feature>
<keyword evidence="8" id="KW-0675">Receptor</keyword>
<keyword evidence="9" id="KW-0325">Glycoprotein</keyword>
<evidence type="ECO:0000313" key="14">
    <source>
        <dbReference type="Proteomes" id="UP000242638"/>
    </source>
</evidence>
<protein>
    <recommendedName>
        <fullName evidence="12">G-protein coupled receptors family 1 profile domain-containing protein</fullName>
    </recommendedName>
</protein>
<keyword evidence="3 11" id="KW-0812">Transmembrane</keyword>
<evidence type="ECO:0000256" key="6">
    <source>
        <dbReference type="ARBA" id="ARBA00023136"/>
    </source>
</evidence>
<reference evidence="13" key="3">
    <citation type="submission" date="2025-09" db="UniProtKB">
        <authorList>
            <consortium name="Ensembl"/>
        </authorList>
    </citation>
    <scope>IDENTIFICATION</scope>
    <source>
        <strain evidence="13">Guanapo</strain>
    </source>
</reference>
<dbReference type="Proteomes" id="UP000242638">
    <property type="component" value="Unassembled WGS sequence"/>
</dbReference>
<dbReference type="Pfam" id="PF00001">
    <property type="entry name" value="7tm_1"/>
    <property type="match status" value="1"/>
</dbReference>
<dbReference type="Gene3D" id="1.20.1070.10">
    <property type="entry name" value="Rhodopsin 7-helix transmembrane proteins"/>
    <property type="match status" value="1"/>
</dbReference>
<dbReference type="GO" id="GO:0004994">
    <property type="term" value="F:somatostatin receptor activity"/>
    <property type="evidence" value="ECO:0007669"/>
    <property type="project" value="TreeGrafter"/>
</dbReference>
<evidence type="ECO:0000256" key="8">
    <source>
        <dbReference type="ARBA" id="ARBA00023170"/>
    </source>
</evidence>
<dbReference type="Ensembl" id="ENSPRET00000001281.1">
    <property type="protein sequence ID" value="ENSPREP00000001241.1"/>
    <property type="gene ID" value="ENSPREG00000000935.1"/>
</dbReference>
<dbReference type="GO" id="GO:0042923">
    <property type="term" value="F:neuropeptide binding"/>
    <property type="evidence" value="ECO:0007669"/>
    <property type="project" value="TreeGrafter"/>
</dbReference>
<dbReference type="InterPro" id="IPR017452">
    <property type="entry name" value="GPCR_Rhodpsn_7TM"/>
</dbReference>
<dbReference type="PANTHER" id="PTHR24229">
    <property type="entry name" value="NEUROPEPTIDES RECEPTOR"/>
    <property type="match status" value="1"/>
</dbReference>
<keyword evidence="4 11" id="KW-1133">Transmembrane helix</keyword>
<keyword evidence="10" id="KW-0807">Transducer</keyword>
<reference evidence="13" key="2">
    <citation type="submission" date="2025-08" db="UniProtKB">
        <authorList>
            <consortium name="Ensembl"/>
        </authorList>
    </citation>
    <scope>IDENTIFICATION</scope>
    <source>
        <strain evidence="13">Guanapo</strain>
    </source>
</reference>
<keyword evidence="2" id="KW-1003">Cell membrane</keyword>
<evidence type="ECO:0000256" key="11">
    <source>
        <dbReference type="SAM" id="Phobius"/>
    </source>
</evidence>
<evidence type="ECO:0000256" key="1">
    <source>
        <dbReference type="ARBA" id="ARBA00004651"/>
    </source>
</evidence>
<dbReference type="PROSITE" id="PS50262">
    <property type="entry name" value="G_PROTEIN_RECEP_F1_2"/>
    <property type="match status" value="1"/>
</dbReference>
<evidence type="ECO:0000256" key="10">
    <source>
        <dbReference type="ARBA" id="ARBA00023224"/>
    </source>
</evidence>
<keyword evidence="14" id="KW-1185">Reference proteome</keyword>
<dbReference type="GO" id="GO:0005886">
    <property type="term" value="C:plasma membrane"/>
    <property type="evidence" value="ECO:0007669"/>
    <property type="project" value="UniProtKB-SubCell"/>
</dbReference>
<evidence type="ECO:0000256" key="3">
    <source>
        <dbReference type="ARBA" id="ARBA00022692"/>
    </source>
</evidence>
<organism evidence="13 14">
    <name type="scientific">Poecilia reticulata</name>
    <name type="common">Guppy</name>
    <name type="synonym">Acanthophacelus reticulatus</name>
    <dbReference type="NCBI Taxonomy" id="8081"/>
    <lineage>
        <taxon>Eukaryota</taxon>
        <taxon>Metazoa</taxon>
        <taxon>Chordata</taxon>
        <taxon>Craniata</taxon>
        <taxon>Vertebrata</taxon>
        <taxon>Euteleostomi</taxon>
        <taxon>Actinopterygii</taxon>
        <taxon>Neopterygii</taxon>
        <taxon>Teleostei</taxon>
        <taxon>Neoteleostei</taxon>
        <taxon>Acanthomorphata</taxon>
        <taxon>Ovalentaria</taxon>
        <taxon>Atherinomorphae</taxon>
        <taxon>Cyprinodontiformes</taxon>
        <taxon>Poeciliidae</taxon>
        <taxon>Poeciliinae</taxon>
        <taxon>Poecilia</taxon>
    </lineage>
</organism>
<dbReference type="PANTHER" id="PTHR24229:SF20">
    <property type="entry name" value="SOMATOSTATIN RECEPTOR TYPE 5"/>
    <property type="match status" value="1"/>
</dbReference>
<comment type="subcellular location">
    <subcellularLocation>
        <location evidence="1">Cell membrane</location>
        <topology evidence="1">Multi-pass membrane protein</topology>
    </subcellularLocation>
</comment>
<accession>A0A3P9MVA5</accession>
<dbReference type="GeneTree" id="ENSGT00940000165523"/>
<feature type="transmembrane region" description="Helical" evidence="11">
    <location>
        <begin position="50"/>
        <end position="72"/>
    </location>
</feature>
<evidence type="ECO:0000256" key="7">
    <source>
        <dbReference type="ARBA" id="ARBA00023157"/>
    </source>
</evidence>
<dbReference type="SUPFAM" id="SSF81321">
    <property type="entry name" value="Family A G protein-coupled receptor-like"/>
    <property type="match status" value="1"/>
</dbReference>
<name>A0A3P9MVA5_POERE</name>
<keyword evidence="5" id="KW-0297">G-protein coupled receptor</keyword>
<evidence type="ECO:0000256" key="9">
    <source>
        <dbReference type="ARBA" id="ARBA00023180"/>
    </source>
</evidence>
<proteinExistence type="predicted"/>
<evidence type="ECO:0000313" key="13">
    <source>
        <dbReference type="Ensembl" id="ENSPREP00000001241.1"/>
    </source>
</evidence>
<evidence type="ECO:0000256" key="2">
    <source>
        <dbReference type="ARBA" id="ARBA00022475"/>
    </source>
</evidence>
<evidence type="ECO:0000256" key="5">
    <source>
        <dbReference type="ARBA" id="ARBA00023040"/>
    </source>
</evidence>
<keyword evidence="6 11" id="KW-0472">Membrane</keyword>
<dbReference type="GO" id="GO:0050796">
    <property type="term" value="P:regulation of insulin secretion"/>
    <property type="evidence" value="ECO:0007669"/>
    <property type="project" value="TreeGrafter"/>
</dbReference>
<dbReference type="STRING" id="8081.ENSPREP00000001241"/>
<dbReference type="PRINTS" id="PR00237">
    <property type="entry name" value="GPCRRHODOPSN"/>
</dbReference>
<evidence type="ECO:0000259" key="12">
    <source>
        <dbReference type="PROSITE" id="PS50262"/>
    </source>
</evidence>
<sequence length="153" mass="16960">MDRNVKPPCSLKRTETSRLCFPNITLRCKNSSSTNGSDTTPPMPFSEVTAVIYTTVFVVGFLGNALVIYVVARYTKMKTVTNMYIMNLAVADELYIMGIPLMGTNSALSFWPFGNFLCKVSMTADGMCQFSSTVSSRTNSTRALRKCFALTKR</sequence>
<evidence type="ECO:0000256" key="4">
    <source>
        <dbReference type="ARBA" id="ARBA00022989"/>
    </source>
</evidence>
<dbReference type="GO" id="GO:0071385">
    <property type="term" value="P:cellular response to glucocorticoid stimulus"/>
    <property type="evidence" value="ECO:0007669"/>
    <property type="project" value="TreeGrafter"/>
</dbReference>
<keyword evidence="7" id="KW-1015">Disulfide bond</keyword>
<dbReference type="AlphaFoldDB" id="A0A3P9MVA5"/>